<reference evidence="2" key="1">
    <citation type="submission" date="2018-02" db="EMBL/GenBank/DDBJ databases">
        <authorList>
            <person name="Hausmann B."/>
        </authorList>
    </citation>
    <scope>NUCLEOTIDE SEQUENCE [LARGE SCALE GENOMIC DNA]</scope>
    <source>
        <strain evidence="2">Peat soil MAG SbF1</strain>
    </source>
</reference>
<accession>A0A2U3LUJ0</accession>
<dbReference type="AlphaFoldDB" id="A0A2U3LUJ0"/>
<proteinExistence type="predicted"/>
<dbReference type="Proteomes" id="UP000238916">
    <property type="component" value="Unassembled WGS sequence"/>
</dbReference>
<name>A0A2U3LUJ0_9FIRM</name>
<evidence type="ECO:0000313" key="2">
    <source>
        <dbReference type="Proteomes" id="UP000238916"/>
    </source>
</evidence>
<evidence type="ECO:0000313" key="1">
    <source>
        <dbReference type="EMBL" id="SPF55509.1"/>
    </source>
</evidence>
<sequence>MGLDKEGNVGGFGNIGTVHLARQIGARIQKGHLGERWVF</sequence>
<protein>
    <submittedName>
        <fullName evidence="1">Uncharacterized protein</fullName>
    </submittedName>
</protein>
<gene>
    <name evidence="1" type="ORF">SBF1_8380004</name>
</gene>
<dbReference type="EMBL" id="OMOF01000821">
    <property type="protein sequence ID" value="SPF55509.1"/>
    <property type="molecule type" value="Genomic_DNA"/>
</dbReference>
<organism evidence="1 2">
    <name type="scientific">Candidatus Desulfosporosinus infrequens</name>
    <dbReference type="NCBI Taxonomy" id="2043169"/>
    <lineage>
        <taxon>Bacteria</taxon>
        <taxon>Bacillati</taxon>
        <taxon>Bacillota</taxon>
        <taxon>Clostridia</taxon>
        <taxon>Eubacteriales</taxon>
        <taxon>Desulfitobacteriaceae</taxon>
        <taxon>Desulfosporosinus</taxon>
    </lineage>
</organism>